<dbReference type="Gramene" id="PSS04509">
    <property type="protein sequence ID" value="PSS04509"/>
    <property type="gene ID" value="CEY00_Acc20363"/>
</dbReference>
<dbReference type="GO" id="GO:0042744">
    <property type="term" value="P:hydrogen peroxide catabolic process"/>
    <property type="evidence" value="ECO:0007669"/>
    <property type="project" value="UniProtKB-KW"/>
</dbReference>
<evidence type="ECO:0000256" key="20">
    <source>
        <dbReference type="RuleBase" id="RU362060"/>
    </source>
</evidence>
<evidence type="ECO:0000256" key="13">
    <source>
        <dbReference type="ARBA" id="ARBA00023180"/>
    </source>
</evidence>
<dbReference type="GO" id="GO:0006979">
    <property type="term" value="P:response to oxidative stress"/>
    <property type="evidence" value="ECO:0007669"/>
    <property type="project" value="UniProtKB-UniRule"/>
</dbReference>
<reference evidence="22 23" key="1">
    <citation type="submission" date="2017-07" db="EMBL/GenBank/DDBJ databases">
        <title>An improved, manually edited Actinidia chinensis var. chinensis (kiwifruit) genome highlights the challenges associated with draft genomes and gene prediction in plants.</title>
        <authorList>
            <person name="Pilkington S."/>
            <person name="Crowhurst R."/>
            <person name="Hilario E."/>
            <person name="Nardozza S."/>
            <person name="Fraser L."/>
            <person name="Peng Y."/>
            <person name="Gunaseelan K."/>
            <person name="Simpson R."/>
            <person name="Tahir J."/>
            <person name="Deroles S."/>
            <person name="Templeton K."/>
            <person name="Luo Z."/>
            <person name="Davy M."/>
            <person name="Cheng C."/>
            <person name="Mcneilage M."/>
            <person name="Scaglione D."/>
            <person name="Liu Y."/>
            <person name="Zhang Q."/>
            <person name="Datson P."/>
            <person name="De Silva N."/>
            <person name="Gardiner S."/>
            <person name="Bassett H."/>
            <person name="Chagne D."/>
            <person name="Mccallum J."/>
            <person name="Dzierzon H."/>
            <person name="Deng C."/>
            <person name="Wang Y.-Y."/>
            <person name="Barron N."/>
            <person name="Manako K."/>
            <person name="Bowen J."/>
            <person name="Foster T."/>
            <person name="Erridge Z."/>
            <person name="Tiffin H."/>
            <person name="Waite C."/>
            <person name="Davies K."/>
            <person name="Grierson E."/>
            <person name="Laing W."/>
            <person name="Kirk R."/>
            <person name="Chen X."/>
            <person name="Wood M."/>
            <person name="Montefiori M."/>
            <person name="Brummell D."/>
            <person name="Schwinn K."/>
            <person name="Catanach A."/>
            <person name="Fullerton C."/>
            <person name="Li D."/>
            <person name="Meiyalaghan S."/>
            <person name="Nieuwenhuizen N."/>
            <person name="Read N."/>
            <person name="Prakash R."/>
            <person name="Hunter D."/>
            <person name="Zhang H."/>
            <person name="Mckenzie M."/>
            <person name="Knabel M."/>
            <person name="Harris A."/>
            <person name="Allan A."/>
            <person name="Chen A."/>
            <person name="Janssen B."/>
            <person name="Plunkett B."/>
            <person name="Dwamena C."/>
            <person name="Voogd C."/>
            <person name="Leif D."/>
            <person name="Lafferty D."/>
            <person name="Souleyre E."/>
            <person name="Varkonyi-Gasic E."/>
            <person name="Gambi F."/>
            <person name="Hanley J."/>
            <person name="Yao J.-L."/>
            <person name="Cheung J."/>
            <person name="David K."/>
            <person name="Warren B."/>
            <person name="Marsh K."/>
            <person name="Snowden K."/>
            <person name="Lin-Wang K."/>
            <person name="Brian L."/>
            <person name="Martinez-Sanchez M."/>
            <person name="Wang M."/>
            <person name="Ileperuma N."/>
            <person name="Macnee N."/>
            <person name="Campin R."/>
            <person name="Mcatee P."/>
            <person name="Drummond R."/>
            <person name="Espley R."/>
            <person name="Ireland H."/>
            <person name="Wu R."/>
            <person name="Atkinson R."/>
            <person name="Karunairetnam S."/>
            <person name="Bulley S."/>
            <person name="Chunkath S."/>
            <person name="Hanley Z."/>
            <person name="Storey R."/>
            <person name="Thrimawithana A."/>
            <person name="Thomson S."/>
            <person name="David C."/>
            <person name="Testolin R."/>
        </authorList>
    </citation>
    <scope>NUCLEOTIDE SEQUENCE [LARGE SCALE GENOMIC DNA]</scope>
    <source>
        <strain evidence="23">cv. Red5</strain>
        <tissue evidence="22">Young leaf</tissue>
    </source>
</reference>
<comment type="similarity">
    <text evidence="3">Belongs to the peroxidase family. Ascorbate peroxidase subfamily.</text>
</comment>
<dbReference type="InterPro" id="IPR000823">
    <property type="entry name" value="Peroxidase_pln"/>
</dbReference>
<comment type="function">
    <text evidence="2">Removal of H(2)O(2), oxidation of toxic reductants, biosynthesis and degradation of lignin, suberization, auxin catabolism, response to environmental stresses such as wounding, pathogen attack and oxidative stress. These functions might be dependent on each isozyme/isoform in each plant tissue.</text>
</comment>
<feature type="binding site" evidence="17">
    <location>
        <position position="72"/>
    </location>
    <ligand>
        <name>Ca(2+)</name>
        <dbReference type="ChEBI" id="CHEBI:29108"/>
        <label>1</label>
    </ligand>
</feature>
<feature type="binding site" evidence="16">
    <location>
        <position position="158"/>
    </location>
    <ligand>
        <name>substrate</name>
    </ligand>
</feature>
<dbReference type="InParanoid" id="A0A2R6Q9D1"/>
<feature type="signal peptide" evidence="20">
    <location>
        <begin position="1"/>
        <end position="20"/>
    </location>
</feature>
<evidence type="ECO:0000256" key="15">
    <source>
        <dbReference type="PIRSR" id="PIRSR600823-1"/>
    </source>
</evidence>
<dbReference type="InterPro" id="IPR019793">
    <property type="entry name" value="Peroxidases_heam-ligand_BS"/>
</dbReference>
<dbReference type="PROSITE" id="PS00436">
    <property type="entry name" value="PEROXIDASE_2"/>
    <property type="match status" value="1"/>
</dbReference>
<keyword evidence="11 17" id="KW-0408">Iron</keyword>
<keyword evidence="8 17" id="KW-0479">Metal-binding</keyword>
<accession>A0A2R6Q9D1</accession>
<feature type="binding site" evidence="17">
    <location>
        <position position="84"/>
    </location>
    <ligand>
        <name>Ca(2+)</name>
        <dbReference type="ChEBI" id="CHEBI:29108"/>
        <label>1</label>
    </ligand>
</feature>
<evidence type="ECO:0000256" key="10">
    <source>
        <dbReference type="ARBA" id="ARBA00023002"/>
    </source>
</evidence>
<dbReference type="EC" id="1.11.1.7" evidence="4 20"/>
<gene>
    <name evidence="22" type="ORF">CEY00_Acc20363</name>
</gene>
<dbReference type="OrthoDB" id="2113341at2759"/>
<comment type="caution">
    <text evidence="22">The sequence shown here is derived from an EMBL/GenBank/DDBJ whole genome shotgun (WGS) entry which is preliminary data.</text>
</comment>
<keyword evidence="10 20" id="KW-0560">Oxidoreductase</keyword>
<evidence type="ECO:0000256" key="17">
    <source>
        <dbReference type="PIRSR" id="PIRSR600823-3"/>
    </source>
</evidence>
<feature type="binding site" evidence="17">
    <location>
        <position position="63"/>
    </location>
    <ligand>
        <name>Ca(2+)</name>
        <dbReference type="ChEBI" id="CHEBI:29108"/>
        <label>1</label>
    </ligand>
</feature>
<evidence type="ECO:0000259" key="21">
    <source>
        <dbReference type="PROSITE" id="PS50873"/>
    </source>
</evidence>
<protein>
    <recommendedName>
        <fullName evidence="4 20">Peroxidase</fullName>
        <ecNumber evidence="4 20">1.11.1.7</ecNumber>
    </recommendedName>
</protein>
<dbReference type="PROSITE" id="PS00435">
    <property type="entry name" value="PEROXIDASE_1"/>
    <property type="match status" value="1"/>
</dbReference>
<feature type="binding site" description="axial binding residue" evidence="17">
    <location>
        <position position="188"/>
    </location>
    <ligand>
        <name>heme b</name>
        <dbReference type="ChEBI" id="CHEBI:60344"/>
    </ligand>
    <ligandPart>
        <name>Fe</name>
        <dbReference type="ChEBI" id="CHEBI:18248"/>
    </ligandPart>
</feature>
<evidence type="ECO:0000256" key="2">
    <source>
        <dbReference type="ARBA" id="ARBA00002322"/>
    </source>
</evidence>
<dbReference type="PROSITE" id="PS50873">
    <property type="entry name" value="PEROXIDASE_4"/>
    <property type="match status" value="1"/>
</dbReference>
<evidence type="ECO:0000256" key="4">
    <source>
        <dbReference type="ARBA" id="ARBA00012313"/>
    </source>
</evidence>
<evidence type="ECO:0000256" key="9">
    <source>
        <dbReference type="ARBA" id="ARBA00022837"/>
    </source>
</evidence>
<keyword evidence="7 20" id="KW-0349">Heme</keyword>
<dbReference type="Proteomes" id="UP000241394">
    <property type="component" value="Chromosome LG18"/>
</dbReference>
<keyword evidence="9 17" id="KW-0106">Calcium</keyword>
<evidence type="ECO:0000256" key="11">
    <source>
        <dbReference type="ARBA" id="ARBA00023004"/>
    </source>
</evidence>
<reference evidence="23" key="2">
    <citation type="journal article" date="2018" name="BMC Genomics">
        <title>A manually annotated Actinidia chinensis var. chinensis (kiwifruit) genome highlights the challenges associated with draft genomes and gene prediction in plants.</title>
        <authorList>
            <person name="Pilkington S.M."/>
            <person name="Crowhurst R."/>
            <person name="Hilario E."/>
            <person name="Nardozza S."/>
            <person name="Fraser L."/>
            <person name="Peng Y."/>
            <person name="Gunaseelan K."/>
            <person name="Simpson R."/>
            <person name="Tahir J."/>
            <person name="Deroles S.C."/>
            <person name="Templeton K."/>
            <person name="Luo Z."/>
            <person name="Davy M."/>
            <person name="Cheng C."/>
            <person name="McNeilage M."/>
            <person name="Scaglione D."/>
            <person name="Liu Y."/>
            <person name="Zhang Q."/>
            <person name="Datson P."/>
            <person name="De Silva N."/>
            <person name="Gardiner S.E."/>
            <person name="Bassett H."/>
            <person name="Chagne D."/>
            <person name="McCallum J."/>
            <person name="Dzierzon H."/>
            <person name="Deng C."/>
            <person name="Wang Y.Y."/>
            <person name="Barron L."/>
            <person name="Manako K."/>
            <person name="Bowen J."/>
            <person name="Foster T.M."/>
            <person name="Erridge Z.A."/>
            <person name="Tiffin H."/>
            <person name="Waite C.N."/>
            <person name="Davies K.M."/>
            <person name="Grierson E.P."/>
            <person name="Laing W.A."/>
            <person name="Kirk R."/>
            <person name="Chen X."/>
            <person name="Wood M."/>
            <person name="Montefiori M."/>
            <person name="Brummell D.A."/>
            <person name="Schwinn K.E."/>
            <person name="Catanach A."/>
            <person name="Fullerton C."/>
            <person name="Li D."/>
            <person name="Meiyalaghan S."/>
            <person name="Nieuwenhuizen N."/>
            <person name="Read N."/>
            <person name="Prakash R."/>
            <person name="Hunter D."/>
            <person name="Zhang H."/>
            <person name="McKenzie M."/>
            <person name="Knabel M."/>
            <person name="Harris A."/>
            <person name="Allan A.C."/>
            <person name="Gleave A."/>
            <person name="Chen A."/>
            <person name="Janssen B.J."/>
            <person name="Plunkett B."/>
            <person name="Ampomah-Dwamena C."/>
            <person name="Voogd C."/>
            <person name="Leif D."/>
            <person name="Lafferty D."/>
            <person name="Souleyre E.J.F."/>
            <person name="Varkonyi-Gasic E."/>
            <person name="Gambi F."/>
            <person name="Hanley J."/>
            <person name="Yao J.L."/>
            <person name="Cheung J."/>
            <person name="David K.M."/>
            <person name="Warren B."/>
            <person name="Marsh K."/>
            <person name="Snowden K.C."/>
            <person name="Lin-Wang K."/>
            <person name="Brian L."/>
            <person name="Martinez-Sanchez M."/>
            <person name="Wang M."/>
            <person name="Ileperuma N."/>
            <person name="Macnee N."/>
            <person name="Campin R."/>
            <person name="McAtee P."/>
            <person name="Drummond R.S.M."/>
            <person name="Espley R.V."/>
            <person name="Ireland H.S."/>
            <person name="Wu R."/>
            <person name="Atkinson R.G."/>
            <person name="Karunairetnam S."/>
            <person name="Bulley S."/>
            <person name="Chunkath S."/>
            <person name="Hanley Z."/>
            <person name="Storey R."/>
            <person name="Thrimawithana A.H."/>
            <person name="Thomson S."/>
            <person name="David C."/>
            <person name="Testolin R."/>
            <person name="Huang H."/>
            <person name="Hellens R.P."/>
            <person name="Schaffer R.J."/>
        </authorList>
    </citation>
    <scope>NUCLEOTIDE SEQUENCE [LARGE SCALE GENOMIC DNA]</scope>
    <source>
        <strain evidence="23">cv. Red5</strain>
    </source>
</reference>
<feature type="disulfide bond" evidence="19">
    <location>
        <begin position="31"/>
        <end position="111"/>
    </location>
</feature>
<dbReference type="Pfam" id="PF00141">
    <property type="entry name" value="peroxidase"/>
    <property type="match status" value="1"/>
</dbReference>
<dbReference type="PRINTS" id="PR00461">
    <property type="entry name" value="PLPEROXIDASE"/>
</dbReference>
<evidence type="ECO:0000256" key="12">
    <source>
        <dbReference type="ARBA" id="ARBA00023157"/>
    </source>
</evidence>
<dbReference type="GO" id="GO:0005576">
    <property type="term" value="C:extracellular region"/>
    <property type="evidence" value="ECO:0007669"/>
    <property type="project" value="UniProtKB-SubCell"/>
</dbReference>
<evidence type="ECO:0000256" key="16">
    <source>
        <dbReference type="PIRSR" id="PIRSR600823-2"/>
    </source>
</evidence>
<dbReference type="FunFam" id="1.10.420.10:FF:000006">
    <property type="entry name" value="Peroxidase"/>
    <property type="match status" value="1"/>
</dbReference>
<evidence type="ECO:0000313" key="23">
    <source>
        <dbReference type="Proteomes" id="UP000241394"/>
    </source>
</evidence>
<evidence type="ECO:0000256" key="6">
    <source>
        <dbReference type="ARBA" id="ARBA00022559"/>
    </source>
</evidence>
<dbReference type="SUPFAM" id="SSF48113">
    <property type="entry name" value="Heme-dependent peroxidases"/>
    <property type="match status" value="1"/>
</dbReference>
<feature type="disulfide bond" evidence="19">
    <location>
        <begin position="64"/>
        <end position="69"/>
    </location>
</feature>
<dbReference type="InterPro" id="IPR010255">
    <property type="entry name" value="Haem_peroxidase_sf"/>
</dbReference>
<feature type="binding site" evidence="17">
    <location>
        <position position="189"/>
    </location>
    <ligand>
        <name>Ca(2+)</name>
        <dbReference type="ChEBI" id="CHEBI:29108"/>
        <label>2</label>
    </ligand>
</feature>
<evidence type="ECO:0000256" key="1">
    <source>
        <dbReference type="ARBA" id="ARBA00000189"/>
    </source>
</evidence>
<dbReference type="InterPro" id="IPR002016">
    <property type="entry name" value="Haem_peroxidase"/>
</dbReference>
<evidence type="ECO:0000313" key="22">
    <source>
        <dbReference type="EMBL" id="PSS04509.1"/>
    </source>
</evidence>
<dbReference type="Gene3D" id="1.10.420.10">
    <property type="entry name" value="Peroxidase, domain 2"/>
    <property type="match status" value="1"/>
</dbReference>
<feature type="binding site" evidence="17">
    <location>
        <position position="68"/>
    </location>
    <ligand>
        <name>Ca(2+)</name>
        <dbReference type="ChEBI" id="CHEBI:29108"/>
        <label>1</label>
    </ligand>
</feature>
<comment type="cofactor">
    <cofactor evidence="17 20">
        <name>heme b</name>
        <dbReference type="ChEBI" id="CHEBI:60344"/>
    </cofactor>
    <text evidence="17 20">Binds 1 heme b (iron(II)-protoporphyrin IX) group per subunit.</text>
</comment>
<dbReference type="GO" id="GO:0046872">
    <property type="term" value="F:metal ion binding"/>
    <property type="evidence" value="ECO:0007669"/>
    <property type="project" value="UniProtKB-UniRule"/>
</dbReference>
<evidence type="ECO:0000256" key="8">
    <source>
        <dbReference type="ARBA" id="ARBA00022723"/>
    </source>
</evidence>
<feature type="site" description="Transition state stabilizer" evidence="18">
    <location>
        <position position="58"/>
    </location>
</feature>
<feature type="chain" id="PRO_5015214905" description="Peroxidase" evidence="20">
    <location>
        <begin position="21"/>
        <end position="324"/>
    </location>
</feature>
<keyword evidence="5 20" id="KW-0964">Secreted</keyword>
<evidence type="ECO:0000256" key="7">
    <source>
        <dbReference type="ARBA" id="ARBA00022617"/>
    </source>
</evidence>
<comment type="catalytic activity">
    <reaction evidence="1 20">
        <text>2 a phenolic donor + H2O2 = 2 a phenolic radical donor + 2 H2O</text>
        <dbReference type="Rhea" id="RHEA:56136"/>
        <dbReference type="ChEBI" id="CHEBI:15377"/>
        <dbReference type="ChEBI" id="CHEBI:16240"/>
        <dbReference type="ChEBI" id="CHEBI:139520"/>
        <dbReference type="ChEBI" id="CHEBI:139521"/>
        <dbReference type="EC" id="1.11.1.7"/>
    </reaction>
</comment>
<proteinExistence type="inferred from homology"/>
<dbReference type="FunFam" id="1.10.520.10:FF:000008">
    <property type="entry name" value="Peroxidase"/>
    <property type="match status" value="1"/>
</dbReference>
<keyword evidence="23" id="KW-1185">Reference proteome</keyword>
<feature type="disulfide bond" evidence="19">
    <location>
        <begin position="195"/>
        <end position="227"/>
    </location>
</feature>
<evidence type="ECO:0000256" key="19">
    <source>
        <dbReference type="PIRSR" id="PIRSR600823-5"/>
    </source>
</evidence>
<feature type="active site" description="Proton acceptor" evidence="15">
    <location>
        <position position="62"/>
    </location>
</feature>
<name>A0A2R6Q9D1_ACTCC</name>
<feature type="binding site" evidence="17">
    <location>
        <position position="66"/>
    </location>
    <ligand>
        <name>Ca(2+)</name>
        <dbReference type="ChEBI" id="CHEBI:29108"/>
        <label>1</label>
    </ligand>
</feature>
<evidence type="ECO:0000256" key="14">
    <source>
        <dbReference type="ARBA" id="ARBA00023324"/>
    </source>
</evidence>
<dbReference type="Gene3D" id="1.10.520.10">
    <property type="match status" value="1"/>
</dbReference>
<dbReference type="OMA" id="IESKCER"/>
<dbReference type="PRINTS" id="PR00458">
    <property type="entry name" value="PEROXIDASE"/>
</dbReference>
<dbReference type="EMBL" id="NKQK01000018">
    <property type="protein sequence ID" value="PSS04509.1"/>
    <property type="molecule type" value="Genomic_DNA"/>
</dbReference>
<organism evidence="22 23">
    <name type="scientific">Actinidia chinensis var. chinensis</name>
    <name type="common">Chinese soft-hair kiwi</name>
    <dbReference type="NCBI Taxonomy" id="1590841"/>
    <lineage>
        <taxon>Eukaryota</taxon>
        <taxon>Viridiplantae</taxon>
        <taxon>Streptophyta</taxon>
        <taxon>Embryophyta</taxon>
        <taxon>Tracheophyta</taxon>
        <taxon>Spermatophyta</taxon>
        <taxon>Magnoliopsida</taxon>
        <taxon>eudicotyledons</taxon>
        <taxon>Gunneridae</taxon>
        <taxon>Pentapetalae</taxon>
        <taxon>asterids</taxon>
        <taxon>Ericales</taxon>
        <taxon>Actinidiaceae</taxon>
        <taxon>Actinidia</taxon>
    </lineage>
</organism>
<dbReference type="PANTHER" id="PTHR31235">
    <property type="entry name" value="PEROXIDASE 25-RELATED"/>
    <property type="match status" value="1"/>
</dbReference>
<dbReference type="AlphaFoldDB" id="A0A2R6Q9D1"/>
<dbReference type="InterPro" id="IPR019794">
    <property type="entry name" value="Peroxidases_AS"/>
</dbReference>
<keyword evidence="6 20" id="KW-0575">Peroxidase</keyword>
<keyword evidence="20" id="KW-0732">Signal</keyword>
<evidence type="ECO:0000256" key="3">
    <source>
        <dbReference type="ARBA" id="ARBA00006873"/>
    </source>
</evidence>
<dbReference type="InterPro" id="IPR033905">
    <property type="entry name" value="Secretory_peroxidase"/>
</dbReference>
<comment type="subcellular location">
    <subcellularLocation>
        <location evidence="20">Secreted</location>
    </subcellularLocation>
</comment>
<comment type="cofactor">
    <cofactor evidence="17 20">
        <name>Ca(2+)</name>
        <dbReference type="ChEBI" id="CHEBI:29108"/>
    </cofactor>
    <text evidence="17 20">Binds 2 calcium ions per subunit.</text>
</comment>
<sequence>MVLPIALFLLLLSLGFQIEAQLQVGFYNDKCAGVETIVRQEVHKAFVQDYGIAPGLIRMHFHDCVVRGCDFSIGIDSTPNNLAEKDGPPNGISLRGFEVIDNAKAMIESKCERVVSCADILAFAARDSAFFTGGMFWDVPAGRRDGRVSLAAETIDIPAPFNNLDELTRAFNKKGLTQREMVALSGAHTIGISHCTSFSNRLYNFSSTNSQDPTLDADYAAQLKQKCPRGPGGSIDPNLVVPMNKSPALLEPSYFGDVLTHRGLFTSDQALTTSTQTTEQARSYASNVLAWQADFALAMIKMSQIEVLTGAAGEIRSNCRRINP</sequence>
<keyword evidence="13" id="KW-0325">Glycoprotein</keyword>
<evidence type="ECO:0000256" key="18">
    <source>
        <dbReference type="PIRSR" id="PIRSR600823-4"/>
    </source>
</evidence>
<evidence type="ECO:0000256" key="5">
    <source>
        <dbReference type="ARBA" id="ARBA00022525"/>
    </source>
</evidence>
<keyword evidence="12 19" id="KW-1015">Disulfide bond</keyword>
<dbReference type="GO" id="GO:0020037">
    <property type="term" value="F:heme binding"/>
    <property type="evidence" value="ECO:0007669"/>
    <property type="project" value="UniProtKB-UniRule"/>
</dbReference>
<dbReference type="GO" id="GO:0140825">
    <property type="term" value="F:lactoperoxidase activity"/>
    <property type="evidence" value="ECO:0007669"/>
    <property type="project" value="UniProtKB-EC"/>
</dbReference>
<feature type="binding site" evidence="17">
    <location>
        <position position="70"/>
    </location>
    <ligand>
        <name>Ca(2+)</name>
        <dbReference type="ChEBI" id="CHEBI:29108"/>
        <label>1</label>
    </ligand>
</feature>
<feature type="disulfide bond" evidence="19">
    <location>
        <begin position="117"/>
        <end position="319"/>
    </location>
</feature>
<keyword evidence="14 20" id="KW-0376">Hydrogen peroxide</keyword>
<dbReference type="CDD" id="cd00693">
    <property type="entry name" value="secretory_peroxidase"/>
    <property type="match status" value="1"/>
</dbReference>
<comment type="similarity">
    <text evidence="20">Belongs to the peroxidase family. Classical plant (class III) peroxidase subfamily.</text>
</comment>
<feature type="domain" description="Plant heme peroxidase family profile" evidence="21">
    <location>
        <begin position="21"/>
        <end position="323"/>
    </location>
</feature>